<dbReference type="InterPro" id="IPR036638">
    <property type="entry name" value="HLH_DNA-bd_sf"/>
</dbReference>
<keyword evidence="4" id="KW-0804">Transcription</keyword>
<dbReference type="OrthoDB" id="5778525at2759"/>
<comment type="subcellular location">
    <subcellularLocation>
        <location evidence="1">Nucleus</location>
    </subcellularLocation>
</comment>
<keyword evidence="3" id="KW-0238">DNA-binding</keyword>
<feature type="region of interest" description="Disordered" evidence="6">
    <location>
        <begin position="361"/>
        <end position="409"/>
    </location>
</feature>
<dbReference type="Gene3D" id="4.10.280.10">
    <property type="entry name" value="Helix-loop-helix DNA-binding domain"/>
    <property type="match status" value="1"/>
</dbReference>
<feature type="domain" description="BHLH" evidence="7">
    <location>
        <begin position="496"/>
        <end position="558"/>
    </location>
</feature>
<evidence type="ECO:0000256" key="3">
    <source>
        <dbReference type="ARBA" id="ARBA00023125"/>
    </source>
</evidence>
<dbReference type="GO" id="GO:0000978">
    <property type="term" value="F:RNA polymerase II cis-regulatory region sequence-specific DNA binding"/>
    <property type="evidence" value="ECO:0007669"/>
    <property type="project" value="TreeGrafter"/>
</dbReference>
<evidence type="ECO:0000313" key="8">
    <source>
        <dbReference type="EMBL" id="KAJ2756051.1"/>
    </source>
</evidence>
<evidence type="ECO:0000259" key="7">
    <source>
        <dbReference type="PROSITE" id="PS50888"/>
    </source>
</evidence>
<dbReference type="InterPro" id="IPR052207">
    <property type="entry name" value="Max-like/E-box_TFs"/>
</dbReference>
<feature type="compositionally biased region" description="Pro residues" evidence="6">
    <location>
        <begin position="46"/>
        <end position="56"/>
    </location>
</feature>
<feature type="compositionally biased region" description="Basic and acidic residues" evidence="6">
    <location>
        <begin position="492"/>
        <end position="508"/>
    </location>
</feature>
<evidence type="ECO:0000256" key="4">
    <source>
        <dbReference type="ARBA" id="ARBA00023163"/>
    </source>
</evidence>
<accession>A0A9W8LCH2</accession>
<dbReference type="EMBL" id="JANBUH010000038">
    <property type="protein sequence ID" value="KAJ2756051.1"/>
    <property type="molecule type" value="Genomic_DNA"/>
</dbReference>
<dbReference type="SMART" id="SM00353">
    <property type="entry name" value="HLH"/>
    <property type="match status" value="1"/>
</dbReference>
<dbReference type="PANTHER" id="PTHR15741:SF27">
    <property type="entry name" value="TRANSCRIPTION FACTOR AP-4"/>
    <property type="match status" value="1"/>
</dbReference>
<keyword evidence="5" id="KW-0539">Nucleus</keyword>
<feature type="region of interest" description="Disordered" evidence="6">
    <location>
        <begin position="1"/>
        <end position="23"/>
    </location>
</feature>
<protein>
    <recommendedName>
        <fullName evidence="7">BHLH domain-containing protein</fullName>
    </recommendedName>
</protein>
<dbReference type="Pfam" id="PF00010">
    <property type="entry name" value="HLH"/>
    <property type="match status" value="1"/>
</dbReference>
<evidence type="ECO:0000256" key="6">
    <source>
        <dbReference type="SAM" id="MobiDB-lite"/>
    </source>
</evidence>
<feature type="region of interest" description="Disordered" evidence="6">
    <location>
        <begin position="453"/>
        <end position="509"/>
    </location>
</feature>
<organism evidence="8 9">
    <name type="scientific">Coemansia pectinata</name>
    <dbReference type="NCBI Taxonomy" id="1052879"/>
    <lineage>
        <taxon>Eukaryota</taxon>
        <taxon>Fungi</taxon>
        <taxon>Fungi incertae sedis</taxon>
        <taxon>Zoopagomycota</taxon>
        <taxon>Kickxellomycotina</taxon>
        <taxon>Kickxellomycetes</taxon>
        <taxon>Kickxellales</taxon>
        <taxon>Kickxellaceae</taxon>
        <taxon>Coemansia</taxon>
    </lineage>
</organism>
<dbReference type="InterPro" id="IPR011598">
    <property type="entry name" value="bHLH_dom"/>
</dbReference>
<dbReference type="PROSITE" id="PS50888">
    <property type="entry name" value="BHLH"/>
    <property type="match status" value="1"/>
</dbReference>
<dbReference type="GO" id="GO:0000981">
    <property type="term" value="F:DNA-binding transcription factor activity, RNA polymerase II-specific"/>
    <property type="evidence" value="ECO:0007669"/>
    <property type="project" value="TreeGrafter"/>
</dbReference>
<feature type="region of interest" description="Disordered" evidence="6">
    <location>
        <begin position="45"/>
        <end position="87"/>
    </location>
</feature>
<keyword evidence="9" id="KW-1185">Reference proteome</keyword>
<name>A0A9W8LCH2_9FUNG</name>
<feature type="region of interest" description="Disordered" evidence="6">
    <location>
        <begin position="120"/>
        <end position="141"/>
    </location>
</feature>
<dbReference type="GO" id="GO:0005634">
    <property type="term" value="C:nucleus"/>
    <property type="evidence" value="ECO:0007669"/>
    <property type="project" value="UniProtKB-SubCell"/>
</dbReference>
<dbReference type="Proteomes" id="UP001140011">
    <property type="component" value="Unassembled WGS sequence"/>
</dbReference>
<evidence type="ECO:0000313" key="9">
    <source>
        <dbReference type="Proteomes" id="UP001140011"/>
    </source>
</evidence>
<comment type="caution">
    <text evidence="8">The sequence shown here is derived from an EMBL/GenBank/DDBJ whole genome shotgun (WGS) entry which is preliminary data.</text>
</comment>
<dbReference type="PANTHER" id="PTHR15741">
    <property type="entry name" value="BASIC HELIX-LOOP-HELIX ZIP TRANSCRIPTION FACTOR"/>
    <property type="match status" value="1"/>
</dbReference>
<evidence type="ECO:0000256" key="1">
    <source>
        <dbReference type="ARBA" id="ARBA00004123"/>
    </source>
</evidence>
<keyword evidence="2" id="KW-0805">Transcription regulation</keyword>
<proteinExistence type="predicted"/>
<gene>
    <name evidence="8" type="ORF">GGI19_001171</name>
</gene>
<evidence type="ECO:0000256" key="5">
    <source>
        <dbReference type="ARBA" id="ARBA00023242"/>
    </source>
</evidence>
<dbReference type="SUPFAM" id="SSF47459">
    <property type="entry name" value="HLH, helix-loop-helix DNA-binding domain"/>
    <property type="match status" value="1"/>
</dbReference>
<reference evidence="8" key="1">
    <citation type="submission" date="2022-07" db="EMBL/GenBank/DDBJ databases">
        <title>Phylogenomic reconstructions and comparative analyses of Kickxellomycotina fungi.</title>
        <authorList>
            <person name="Reynolds N.K."/>
            <person name="Stajich J.E."/>
            <person name="Barry K."/>
            <person name="Grigoriev I.V."/>
            <person name="Crous P."/>
            <person name="Smith M.E."/>
        </authorList>
    </citation>
    <scope>NUCLEOTIDE SEQUENCE</scope>
    <source>
        <strain evidence="8">BCRC 34297</strain>
    </source>
</reference>
<sequence length="598" mass="63931">MNWAHLFMPNESPVDDGPGSFEADSSLFLPNSDFFENLPHSSTLPLRPPSIPPDLEPAPLFTPKLAPLSNPDDGGDGGTTTLHPPSSYSGNALGLRFDLLDHSPAFHAGSALQQRHTYSYSAAGESSRPTQPTGPPPPIDTLFDNNEESYLNSFLNSFDADGFDLGTYLASPPPMANFSSNTDFTGMGMGMGVGAGMMGAMDDAIPHLSVDENTHDTTHGISHMTAPSAAAAGTRSHAGGSGGMLPMRRQSFFDYGMGGSSHLSLGNVMTEEMHKVSSWLLQNQDHQSEAPQSLPTNSTLMPRSLHRASVDGGQHSTHVSLAHSMGMTSPLGYPTFPSAASGRVLSASAARTTFPIDSIWPHDGYGNYGQQQQQQQHRPPSDSELSVKRKASFEQISQPRKARGSMWSPMRETAPPLIAANSTAGAASNEHSHVMIGTATLASLVAASRSAYDATAPEDPADANSGSGDEGSIDGDGSSRRDHKKSTQRTILTEDERRANHIASEQRRRNQIRQGYAELMNMVTTLRDPALGNHPGTAQSTPSKAVILSHAVQFIRNLEDGNRQLRERLEGSRHLLPPMHLASQALASLQSRPTGPPQ</sequence>
<dbReference type="GO" id="GO:0046983">
    <property type="term" value="F:protein dimerization activity"/>
    <property type="evidence" value="ECO:0007669"/>
    <property type="project" value="InterPro"/>
</dbReference>
<evidence type="ECO:0000256" key="2">
    <source>
        <dbReference type="ARBA" id="ARBA00023015"/>
    </source>
</evidence>
<dbReference type="AlphaFoldDB" id="A0A9W8LCH2"/>